<reference evidence="2" key="1">
    <citation type="journal article" date="2020" name="Stud. Mycol.">
        <title>101 Dothideomycetes genomes: a test case for predicting lifestyles and emergence of pathogens.</title>
        <authorList>
            <person name="Haridas S."/>
            <person name="Albert R."/>
            <person name="Binder M."/>
            <person name="Bloem J."/>
            <person name="Labutti K."/>
            <person name="Salamov A."/>
            <person name="Andreopoulos B."/>
            <person name="Baker S."/>
            <person name="Barry K."/>
            <person name="Bills G."/>
            <person name="Bluhm B."/>
            <person name="Cannon C."/>
            <person name="Castanera R."/>
            <person name="Culley D."/>
            <person name="Daum C."/>
            <person name="Ezra D."/>
            <person name="Gonzalez J."/>
            <person name="Henrissat B."/>
            <person name="Kuo A."/>
            <person name="Liang C."/>
            <person name="Lipzen A."/>
            <person name="Lutzoni F."/>
            <person name="Magnuson J."/>
            <person name="Mondo S."/>
            <person name="Nolan M."/>
            <person name="Ohm R."/>
            <person name="Pangilinan J."/>
            <person name="Park H.-J."/>
            <person name="Ramirez L."/>
            <person name="Alfaro M."/>
            <person name="Sun H."/>
            <person name="Tritt A."/>
            <person name="Yoshinaga Y."/>
            <person name="Zwiers L.-H."/>
            <person name="Turgeon B."/>
            <person name="Goodwin S."/>
            <person name="Spatafora J."/>
            <person name="Crous P."/>
            <person name="Grigoriev I."/>
        </authorList>
    </citation>
    <scope>NUCLEOTIDE SEQUENCE</scope>
    <source>
        <strain evidence="2">CBS 121739</strain>
    </source>
</reference>
<sequence>MPSTTAVHESSRICFNEAKRVAGPSNGSNESPSTQLDPKHSVPDIIMNIKTKLSNTRLGLQSNRIVCDDPIAGKIEVLASWCQPPLDDQDDLAQLDNKYASPLRNHPRPLYRGEHRSPWTVYLDAYSVRQERHKRLYPNGPPFPPIPIRTAVNSTDSDYARGQTQASHTSDLLSHTPRDLALFGVPQDPITHKFDTSAFELLTARFKPVLRTNILQERYKGQRDRVGKGEEYVFSHFEPVEDGAKKRKRGNPKTGAYTYTTKRALLNDDAVFQTRNTSVGVRRSTRLQAAQITSSSAESVLSSYLLETGTPPRIQPVAHITSSPTSEPRLKTTPTVDKAVLPAELRDPSPISNAPEKHGMQQLPSRRSSRLQNLHSHPAPLSRLPLKPTHSKPTRNGGPATGSCTLSSRRVTGRRKPRKTADPPRFPNLVPPLTHVTPPAATNKFVAYNPIAPPATPTHIDIKPQYNSDRNRSC</sequence>
<feature type="region of interest" description="Disordered" evidence="1">
    <location>
        <begin position="453"/>
        <end position="474"/>
    </location>
</feature>
<feature type="compositionally biased region" description="Polar residues" evidence="1">
    <location>
        <begin position="362"/>
        <end position="375"/>
    </location>
</feature>
<evidence type="ECO:0000256" key="1">
    <source>
        <dbReference type="SAM" id="MobiDB-lite"/>
    </source>
</evidence>
<evidence type="ECO:0000313" key="2">
    <source>
        <dbReference type="EMBL" id="KAF2758512.1"/>
    </source>
</evidence>
<dbReference type="EMBL" id="ML996571">
    <property type="protein sequence ID" value="KAF2758512.1"/>
    <property type="molecule type" value="Genomic_DNA"/>
</dbReference>
<dbReference type="GeneID" id="54489949"/>
<feature type="region of interest" description="Disordered" evidence="1">
    <location>
        <begin position="19"/>
        <end position="40"/>
    </location>
</feature>
<dbReference type="RefSeq" id="XP_033600963.1">
    <property type="nucleotide sequence ID" value="XM_033748895.1"/>
</dbReference>
<dbReference type="Proteomes" id="UP000799437">
    <property type="component" value="Unassembled WGS sequence"/>
</dbReference>
<protein>
    <submittedName>
        <fullName evidence="2">Uncharacterized protein</fullName>
    </submittedName>
</protein>
<gene>
    <name evidence="2" type="ORF">EJ05DRAFT_527872</name>
</gene>
<evidence type="ECO:0000313" key="3">
    <source>
        <dbReference type="Proteomes" id="UP000799437"/>
    </source>
</evidence>
<dbReference type="AlphaFoldDB" id="A0A6A6W6L6"/>
<proteinExistence type="predicted"/>
<feature type="compositionally biased region" description="Polar residues" evidence="1">
    <location>
        <begin position="25"/>
        <end position="36"/>
    </location>
</feature>
<accession>A0A6A6W6L6</accession>
<name>A0A6A6W6L6_9PEZI</name>
<organism evidence="2 3">
    <name type="scientific">Pseudovirgaria hyperparasitica</name>
    <dbReference type="NCBI Taxonomy" id="470096"/>
    <lineage>
        <taxon>Eukaryota</taxon>
        <taxon>Fungi</taxon>
        <taxon>Dikarya</taxon>
        <taxon>Ascomycota</taxon>
        <taxon>Pezizomycotina</taxon>
        <taxon>Dothideomycetes</taxon>
        <taxon>Dothideomycetes incertae sedis</taxon>
        <taxon>Acrospermales</taxon>
        <taxon>Acrospermaceae</taxon>
        <taxon>Pseudovirgaria</taxon>
    </lineage>
</organism>
<feature type="region of interest" description="Disordered" evidence="1">
    <location>
        <begin position="315"/>
        <end position="433"/>
    </location>
</feature>
<keyword evidence="3" id="KW-1185">Reference proteome</keyword>